<sequence length="189" mass="21332">MTYLVIINIAGFLLYLINTILYRFTAEGQIDAVLTIVSLLGGSLGIVLSILIFDRKAEKGNMMSRVFVSCILVIQIVLFLVLRGHYADHLTLAFWTFFDRHKILVAYLVIINFVTFAAFAVDKIAAIERKSRIRIVTLLALSFFGGSVGGLIAMYLLRHKTRKDYFTVGIPLIMIMQVVLLFYAMNAAW</sequence>
<dbReference type="Pfam" id="PF06961">
    <property type="entry name" value="DUF1294"/>
    <property type="match status" value="1"/>
</dbReference>
<dbReference type="Proteomes" id="UP000729290">
    <property type="component" value="Unassembled WGS sequence"/>
</dbReference>
<proteinExistence type="predicted"/>
<accession>A0ABS2G9M4</accession>
<evidence type="ECO:0000313" key="2">
    <source>
        <dbReference type="EMBL" id="MBM6878116.1"/>
    </source>
</evidence>
<evidence type="ECO:0000256" key="1">
    <source>
        <dbReference type="SAM" id="Phobius"/>
    </source>
</evidence>
<dbReference type="EMBL" id="JACSNV010000010">
    <property type="protein sequence ID" value="MBM6878116.1"/>
    <property type="molecule type" value="Genomic_DNA"/>
</dbReference>
<name>A0ABS2G9M4_9FIRM</name>
<evidence type="ECO:0000313" key="3">
    <source>
        <dbReference type="Proteomes" id="UP000729290"/>
    </source>
</evidence>
<gene>
    <name evidence="2" type="ORF">H9X83_08065</name>
</gene>
<keyword evidence="1" id="KW-0812">Transmembrane</keyword>
<feature type="transmembrane region" description="Helical" evidence="1">
    <location>
        <begin position="6"/>
        <end position="25"/>
    </location>
</feature>
<feature type="transmembrane region" description="Helical" evidence="1">
    <location>
        <begin position="65"/>
        <end position="82"/>
    </location>
</feature>
<feature type="transmembrane region" description="Helical" evidence="1">
    <location>
        <begin position="103"/>
        <end position="121"/>
    </location>
</feature>
<feature type="transmembrane region" description="Helical" evidence="1">
    <location>
        <begin position="32"/>
        <end position="53"/>
    </location>
</feature>
<reference evidence="2 3" key="1">
    <citation type="journal article" date="2021" name="Sci. Rep.">
        <title>The distribution of antibiotic resistance genes in chicken gut microbiota commensals.</title>
        <authorList>
            <person name="Juricova H."/>
            <person name="Matiasovicova J."/>
            <person name="Kubasova T."/>
            <person name="Cejkova D."/>
            <person name="Rychlik I."/>
        </authorList>
    </citation>
    <scope>NUCLEOTIDE SEQUENCE [LARGE SCALE GENOMIC DNA]</scope>
    <source>
        <strain evidence="2 3">An431b</strain>
    </source>
</reference>
<keyword evidence="3" id="KW-1185">Reference proteome</keyword>
<organism evidence="2 3">
    <name type="scientific">Anaerotignum lactatifermentans</name>
    <dbReference type="NCBI Taxonomy" id="160404"/>
    <lineage>
        <taxon>Bacteria</taxon>
        <taxon>Bacillati</taxon>
        <taxon>Bacillota</taxon>
        <taxon>Clostridia</taxon>
        <taxon>Lachnospirales</taxon>
        <taxon>Anaerotignaceae</taxon>
        <taxon>Anaerotignum</taxon>
    </lineage>
</organism>
<dbReference type="InterPro" id="IPR010718">
    <property type="entry name" value="DUF1294"/>
</dbReference>
<feature type="transmembrane region" description="Helical" evidence="1">
    <location>
        <begin position="133"/>
        <end position="157"/>
    </location>
</feature>
<keyword evidence="1" id="KW-0472">Membrane</keyword>
<protein>
    <submittedName>
        <fullName evidence="2">DUF1294 domain-containing protein</fullName>
    </submittedName>
</protein>
<comment type="caution">
    <text evidence="2">The sequence shown here is derived from an EMBL/GenBank/DDBJ whole genome shotgun (WGS) entry which is preliminary data.</text>
</comment>
<keyword evidence="1" id="KW-1133">Transmembrane helix</keyword>
<feature type="transmembrane region" description="Helical" evidence="1">
    <location>
        <begin position="164"/>
        <end position="185"/>
    </location>
</feature>